<accession>A0A2M3ZXE9</accession>
<dbReference type="PROSITE" id="PS51257">
    <property type="entry name" value="PROKAR_LIPOPROTEIN"/>
    <property type="match status" value="1"/>
</dbReference>
<dbReference type="EMBL" id="GGFM01012495">
    <property type="protein sequence ID" value="MBW33246.1"/>
    <property type="molecule type" value="Transcribed_RNA"/>
</dbReference>
<sequence>MVKIKKSIFSMFISICSCATNCALWTGASVRIVTLNIDDRYARAMFGRKQASRFYLEFAKQTTNTLFVCRSLTCPTANLISHVFTF</sequence>
<protein>
    <submittedName>
        <fullName evidence="2">Putative secreted peptide</fullName>
    </submittedName>
</protein>
<feature type="chain" id="PRO_5014915024" evidence="1">
    <location>
        <begin position="19"/>
        <end position="86"/>
    </location>
</feature>
<keyword evidence="1" id="KW-0732">Signal</keyword>
<feature type="signal peptide" evidence="1">
    <location>
        <begin position="1"/>
        <end position="18"/>
    </location>
</feature>
<reference evidence="2" key="1">
    <citation type="submission" date="2018-01" db="EMBL/GenBank/DDBJ databases">
        <title>An insight into the sialome of Amazonian anophelines.</title>
        <authorList>
            <person name="Ribeiro J.M."/>
            <person name="Scarpassa V."/>
            <person name="Calvo E."/>
        </authorList>
    </citation>
    <scope>NUCLEOTIDE SEQUENCE</scope>
    <source>
        <tissue evidence="2">Salivary glands</tissue>
    </source>
</reference>
<evidence type="ECO:0000313" key="2">
    <source>
        <dbReference type="EMBL" id="MBW33246.1"/>
    </source>
</evidence>
<evidence type="ECO:0000256" key="1">
    <source>
        <dbReference type="SAM" id="SignalP"/>
    </source>
</evidence>
<name>A0A2M3ZXE9_9DIPT</name>
<organism evidence="2">
    <name type="scientific">Anopheles braziliensis</name>
    <dbReference type="NCBI Taxonomy" id="58242"/>
    <lineage>
        <taxon>Eukaryota</taxon>
        <taxon>Metazoa</taxon>
        <taxon>Ecdysozoa</taxon>
        <taxon>Arthropoda</taxon>
        <taxon>Hexapoda</taxon>
        <taxon>Insecta</taxon>
        <taxon>Pterygota</taxon>
        <taxon>Neoptera</taxon>
        <taxon>Endopterygota</taxon>
        <taxon>Diptera</taxon>
        <taxon>Nematocera</taxon>
        <taxon>Culicoidea</taxon>
        <taxon>Culicidae</taxon>
        <taxon>Anophelinae</taxon>
        <taxon>Anopheles</taxon>
    </lineage>
</organism>
<dbReference type="AlphaFoldDB" id="A0A2M3ZXE9"/>
<proteinExistence type="predicted"/>